<comment type="subcellular location">
    <subcellularLocation>
        <location evidence="1 10">Mitochondrion inner membrane</location>
        <topology evidence="1 10">Single-pass membrane protein</topology>
    </subcellularLocation>
</comment>
<evidence type="ECO:0000256" key="8">
    <source>
        <dbReference type="ARBA" id="ARBA00023128"/>
    </source>
</evidence>
<dbReference type="CDD" id="cd00922">
    <property type="entry name" value="Cyt_c_Oxidase_IV"/>
    <property type="match status" value="1"/>
</dbReference>
<sequence length="182" mass="21353">MALTMRNKLPRMASCLSRQMSHGPIYYHDQKELAGTREHVGHGKNGMYNYYDGHELPFPAIRFMPEDQQSKALREKEKGDWKKLSIEEKKALYRHSFCQTFAEFQAPDPEWKAVLGYSLIGIGLAWGMYLGFSNIMPQHPYREFYDSHEVRTASVQRRLDQGVFRTMGFAPEWDLENRGWKK</sequence>
<keyword evidence="6 10" id="KW-1133">Transmembrane helix</keyword>
<comment type="pathway">
    <text evidence="10">Energy metabolism; oxidative phosphorylation.</text>
</comment>
<keyword evidence="8 10" id="KW-0496">Mitochondrion</keyword>
<dbReference type="Pfam" id="PF02936">
    <property type="entry name" value="COX4"/>
    <property type="match status" value="1"/>
</dbReference>
<keyword evidence="5" id="KW-0809">Transit peptide</keyword>
<dbReference type="PANTHER" id="PTHR10707:SF10">
    <property type="entry name" value="CYTOCHROME C OXIDASE SUBUNIT 4"/>
    <property type="match status" value="1"/>
</dbReference>
<name>A0A6P9A0S6_THRPL</name>
<keyword evidence="9 10" id="KW-0472">Membrane</keyword>
<organism evidence="12">
    <name type="scientific">Thrips palmi</name>
    <name type="common">Melon thrips</name>
    <dbReference type="NCBI Taxonomy" id="161013"/>
    <lineage>
        <taxon>Eukaryota</taxon>
        <taxon>Metazoa</taxon>
        <taxon>Ecdysozoa</taxon>
        <taxon>Arthropoda</taxon>
        <taxon>Hexapoda</taxon>
        <taxon>Insecta</taxon>
        <taxon>Pterygota</taxon>
        <taxon>Neoptera</taxon>
        <taxon>Paraneoptera</taxon>
        <taxon>Thysanoptera</taxon>
        <taxon>Terebrantia</taxon>
        <taxon>Thripoidea</taxon>
        <taxon>Thripidae</taxon>
        <taxon>Thrips</taxon>
    </lineage>
</organism>
<comment type="similarity">
    <text evidence="2 10">Belongs to the cytochrome c oxidase IV family.</text>
</comment>
<dbReference type="Gene3D" id="1.10.442.10">
    <property type="entry name" value="Cytochrome c oxidase subunit IV"/>
    <property type="match status" value="1"/>
</dbReference>
<reference evidence="12 13" key="1">
    <citation type="submission" date="2025-04" db="UniProtKB">
        <authorList>
            <consortium name="RefSeq"/>
        </authorList>
    </citation>
    <scope>IDENTIFICATION</scope>
    <source>
        <tissue evidence="12 13">Total insect</tissue>
    </source>
</reference>
<evidence type="ECO:0000256" key="2">
    <source>
        <dbReference type="ARBA" id="ARBA00008135"/>
    </source>
</evidence>
<keyword evidence="11" id="KW-1185">Reference proteome</keyword>
<dbReference type="Proteomes" id="UP000515158">
    <property type="component" value="Unplaced"/>
</dbReference>
<evidence type="ECO:0000313" key="13">
    <source>
        <dbReference type="RefSeq" id="XP_034250534.1"/>
    </source>
</evidence>
<dbReference type="RefSeq" id="XP_034250526.1">
    <property type="nucleotide sequence ID" value="XM_034394635.1"/>
</dbReference>
<comment type="function">
    <text evidence="10">Component of the cytochrome c oxidase, the last enzyme in the mitochondrial electron transport chain which drives oxidative phosphorylation.</text>
</comment>
<protein>
    <recommendedName>
        <fullName evidence="10">Cytochrome c oxidase subunit 4</fullName>
    </recommendedName>
</protein>
<dbReference type="PANTHER" id="PTHR10707">
    <property type="entry name" value="CYTOCHROME C OXIDASE SUBUNIT IV"/>
    <property type="match status" value="1"/>
</dbReference>
<evidence type="ECO:0000313" key="12">
    <source>
        <dbReference type="RefSeq" id="XP_034250526.1"/>
    </source>
</evidence>
<feature type="transmembrane region" description="Helical" evidence="10">
    <location>
        <begin position="114"/>
        <end position="132"/>
    </location>
</feature>
<evidence type="ECO:0000256" key="9">
    <source>
        <dbReference type="ARBA" id="ARBA00023136"/>
    </source>
</evidence>
<keyword evidence="7" id="KW-0560">Oxidoreductase</keyword>
<dbReference type="GO" id="GO:0005743">
    <property type="term" value="C:mitochondrial inner membrane"/>
    <property type="evidence" value="ECO:0007669"/>
    <property type="project" value="UniProtKB-SubCell"/>
</dbReference>
<comment type="subunit">
    <text evidence="10">Component of the cytochrome c oxidase (complex IV, CIV), a multisubunit enzyme composed of 14 subunits.</text>
</comment>
<dbReference type="KEGG" id="tpal:117650958"/>
<evidence type="ECO:0000256" key="3">
    <source>
        <dbReference type="ARBA" id="ARBA00022692"/>
    </source>
</evidence>
<dbReference type="OrthoDB" id="186013at2759"/>
<keyword evidence="3 10" id="KW-0812">Transmembrane</keyword>
<keyword evidence="4 10" id="KW-0999">Mitochondrion inner membrane</keyword>
<evidence type="ECO:0000256" key="1">
    <source>
        <dbReference type="ARBA" id="ARBA00004434"/>
    </source>
</evidence>
<evidence type="ECO:0000256" key="6">
    <source>
        <dbReference type="ARBA" id="ARBA00022989"/>
    </source>
</evidence>
<dbReference type="InterPro" id="IPR013288">
    <property type="entry name" value="Cyt_c_oxidase_su4"/>
</dbReference>
<dbReference type="GO" id="GO:0016491">
    <property type="term" value="F:oxidoreductase activity"/>
    <property type="evidence" value="ECO:0007669"/>
    <property type="project" value="UniProtKB-KW"/>
</dbReference>
<evidence type="ECO:0000256" key="10">
    <source>
        <dbReference type="RuleBase" id="RU367145"/>
    </source>
</evidence>
<dbReference type="PRINTS" id="PR01873">
    <property type="entry name" value="CYTCOXIDASE4"/>
</dbReference>
<dbReference type="SUPFAM" id="SSF81406">
    <property type="entry name" value="Mitochondrial cytochrome c oxidase subunit IV"/>
    <property type="match status" value="1"/>
</dbReference>
<evidence type="ECO:0000256" key="5">
    <source>
        <dbReference type="ARBA" id="ARBA00022946"/>
    </source>
</evidence>
<accession>A0A6P9A0S6</accession>
<dbReference type="InterPro" id="IPR036639">
    <property type="entry name" value="Cyt_c_oxidase_su4_sf"/>
</dbReference>
<dbReference type="GeneID" id="117650958"/>
<dbReference type="GO" id="GO:0045277">
    <property type="term" value="C:respiratory chain complex IV"/>
    <property type="evidence" value="ECO:0007669"/>
    <property type="project" value="InterPro"/>
</dbReference>
<dbReference type="FunFam" id="1.10.442.10:FF:000001">
    <property type="entry name" value="Cytochrome c oxidase subunit 4 isoform 1"/>
    <property type="match status" value="1"/>
</dbReference>
<dbReference type="RefSeq" id="XP_034250534.1">
    <property type="nucleotide sequence ID" value="XM_034394643.1"/>
</dbReference>
<dbReference type="AlphaFoldDB" id="A0A6P9A0S6"/>
<dbReference type="UniPathway" id="UPA00705"/>
<evidence type="ECO:0000313" key="11">
    <source>
        <dbReference type="Proteomes" id="UP000515158"/>
    </source>
</evidence>
<gene>
    <name evidence="12 13" type="primary">LOC117650958</name>
</gene>
<proteinExistence type="inferred from homology"/>
<evidence type="ECO:0000256" key="7">
    <source>
        <dbReference type="ARBA" id="ARBA00023002"/>
    </source>
</evidence>
<evidence type="ECO:0000256" key="4">
    <source>
        <dbReference type="ARBA" id="ARBA00022792"/>
    </source>
</evidence>
<dbReference type="GO" id="GO:0006123">
    <property type="term" value="P:mitochondrial electron transport, cytochrome c to oxygen"/>
    <property type="evidence" value="ECO:0007669"/>
    <property type="project" value="InterPro"/>
</dbReference>
<dbReference type="InterPro" id="IPR004203">
    <property type="entry name" value="Cyt_c_oxidase_su4_fam"/>
</dbReference>